<feature type="binding site" evidence="9">
    <location>
        <position position="272"/>
    </location>
    <ligand>
        <name>L-histidine</name>
        <dbReference type="ChEBI" id="CHEBI:57595"/>
    </ligand>
</feature>
<dbReference type="GO" id="GO:0016757">
    <property type="term" value="F:glycosyltransferase activity"/>
    <property type="evidence" value="ECO:0007669"/>
    <property type="project" value="UniProtKB-KW"/>
</dbReference>
<comment type="pathway">
    <text evidence="2 8">Amino-acid biosynthesis; L-histidine biosynthesis; L-histidine from 5-phospho-alpha-D-ribose 1-diphosphate: step 1/9.</text>
</comment>
<comment type="miscellaneous">
    <text evidence="8">This function is generally fulfilled by the C-terminal part of HisG, which is missing in some bacteria such as this one.</text>
</comment>
<keyword evidence="8" id="KW-0028">Amino-acid biosynthesis</keyword>
<dbReference type="PIRSF" id="PIRSF001549">
    <property type="entry name" value="His-tRNA_synth"/>
    <property type="match status" value="1"/>
</dbReference>
<feature type="domain" description="Class II Histidinyl-tRNA synthetase (HisRS)-like catalytic core" evidence="10">
    <location>
        <begin position="12"/>
        <end position="322"/>
    </location>
</feature>
<evidence type="ECO:0000256" key="5">
    <source>
        <dbReference type="ARBA" id="ARBA00020397"/>
    </source>
</evidence>
<comment type="similarity">
    <text evidence="3 8">Belongs to the class-II aminoacyl-tRNA synthetase family. HisZ subfamily.</text>
</comment>
<dbReference type="NCBIfam" id="NF009086">
    <property type="entry name" value="PRK12421.1"/>
    <property type="match status" value="1"/>
</dbReference>
<comment type="function">
    <text evidence="7 8">Required for the first step of histidine biosynthesis. May allow the feedback regulation of ATP phosphoribosyltransferase activity by histidine.</text>
</comment>
<evidence type="ECO:0000256" key="6">
    <source>
        <dbReference type="ARBA" id="ARBA00022490"/>
    </source>
</evidence>
<dbReference type="PANTHER" id="PTHR43707">
    <property type="entry name" value="HISTIDYL-TRNA SYNTHETASE"/>
    <property type="match status" value="1"/>
</dbReference>
<dbReference type="GO" id="GO:0005737">
    <property type="term" value="C:cytoplasm"/>
    <property type="evidence" value="ECO:0007669"/>
    <property type="project" value="UniProtKB-SubCell"/>
</dbReference>
<dbReference type="Gene3D" id="3.30.930.10">
    <property type="entry name" value="Bira Bifunctional Protein, Domain 2"/>
    <property type="match status" value="1"/>
</dbReference>
<evidence type="ECO:0000256" key="9">
    <source>
        <dbReference type="PIRSR" id="PIRSR001549-1"/>
    </source>
</evidence>
<sequence>MVDTDRWLLPEGIEELLPPEAERLERVRRRLLELYRTWGYRQVIPPFIEYLDSLLTGAGNDLDLETFKLTDQLSGRLMGVRADMTPQVARIDASQLQREEPTRLCYLGTVLRTRPASHGGTRSPMQVGVELYGHAGPESDREVLALMVETLLEAGLGRVYLDLGHVGIFRGLARRAGLDADTENRLFDALQRKAKPEITEILATAELEKTAADALLALADLNGGPEILEEAREALAGAGDEVNAALDNLRRVAGAVGQRAEVSVHFDLAELRGYHYHTGVVFAAFVPGRGQAIAQGGRYDGIARVFGRDRPATGFSADLREVLSLASDDSGPIRGIFAPCADDAALDAAIAELRRNGERVVQALPGQQGAAADMDCDRQLAEREGRWQVEGL</sequence>
<feature type="binding site" evidence="9">
    <location>
        <position position="112"/>
    </location>
    <ligand>
        <name>L-histidine</name>
        <dbReference type="ChEBI" id="CHEBI:57595"/>
    </ligand>
</feature>
<dbReference type="AlphaFoldDB" id="A0A1G5PJW8"/>
<dbReference type="SUPFAM" id="SSF55681">
    <property type="entry name" value="Class II aaRS and biotin synthetases"/>
    <property type="match status" value="1"/>
</dbReference>
<dbReference type="GO" id="GO:0006427">
    <property type="term" value="P:histidyl-tRNA aminoacylation"/>
    <property type="evidence" value="ECO:0007669"/>
    <property type="project" value="TreeGrafter"/>
</dbReference>
<keyword evidence="11" id="KW-0328">Glycosyltransferase</keyword>
<name>A0A1G5PJW8_9GAMM</name>
<evidence type="ECO:0000256" key="3">
    <source>
        <dbReference type="ARBA" id="ARBA00005539"/>
    </source>
</evidence>
<feature type="binding site" evidence="9">
    <location>
        <begin position="83"/>
        <end position="85"/>
    </location>
    <ligand>
        <name>L-histidine</name>
        <dbReference type="ChEBI" id="CHEBI:57595"/>
    </ligand>
</feature>
<dbReference type="EMBL" id="FMWD01000001">
    <property type="protein sequence ID" value="SCZ49805.1"/>
    <property type="molecule type" value="Genomic_DNA"/>
</dbReference>
<dbReference type="UniPathway" id="UPA00031">
    <property type="reaction ID" value="UER00006"/>
</dbReference>
<evidence type="ECO:0000313" key="12">
    <source>
        <dbReference type="Proteomes" id="UP000199648"/>
    </source>
</evidence>
<dbReference type="InterPro" id="IPR004516">
    <property type="entry name" value="HisRS/HisZ"/>
</dbReference>
<evidence type="ECO:0000256" key="4">
    <source>
        <dbReference type="ARBA" id="ARBA00011496"/>
    </source>
</evidence>
<dbReference type="NCBIfam" id="NF008935">
    <property type="entry name" value="PRK12292.1-1"/>
    <property type="match status" value="1"/>
</dbReference>
<accession>A0A1G5PJW8</accession>
<comment type="subunit">
    <text evidence="4 8">Heteromultimer composed of HisG and HisZ subunits.</text>
</comment>
<keyword evidence="6 8" id="KW-0963">Cytoplasm</keyword>
<dbReference type="HAMAP" id="MF_00125">
    <property type="entry name" value="HisZ"/>
    <property type="match status" value="1"/>
</dbReference>
<evidence type="ECO:0000256" key="7">
    <source>
        <dbReference type="ARBA" id="ARBA00025246"/>
    </source>
</evidence>
<dbReference type="InterPro" id="IPR041715">
    <property type="entry name" value="HisRS-like_core"/>
</dbReference>
<organism evidence="11 12">
    <name type="scientific">Thiohalomonas denitrificans</name>
    <dbReference type="NCBI Taxonomy" id="415747"/>
    <lineage>
        <taxon>Bacteria</taxon>
        <taxon>Pseudomonadati</taxon>
        <taxon>Pseudomonadota</taxon>
        <taxon>Gammaproteobacteria</taxon>
        <taxon>Thiohalomonadales</taxon>
        <taxon>Thiohalomonadaceae</taxon>
        <taxon>Thiohalomonas</taxon>
    </lineage>
</organism>
<dbReference type="InterPro" id="IPR045864">
    <property type="entry name" value="aa-tRNA-synth_II/BPL/LPL"/>
</dbReference>
<dbReference type="GO" id="GO:0000105">
    <property type="term" value="P:L-histidine biosynthetic process"/>
    <property type="evidence" value="ECO:0007669"/>
    <property type="project" value="UniProtKB-UniRule"/>
</dbReference>
<dbReference type="RefSeq" id="WP_092991812.1">
    <property type="nucleotide sequence ID" value="NZ_FMWD01000001.1"/>
</dbReference>
<dbReference type="GO" id="GO:0004821">
    <property type="term" value="F:histidine-tRNA ligase activity"/>
    <property type="evidence" value="ECO:0007669"/>
    <property type="project" value="TreeGrafter"/>
</dbReference>
<dbReference type="STRING" id="415747.SAMN03097708_00268"/>
<reference evidence="11 12" key="1">
    <citation type="submission" date="2016-10" db="EMBL/GenBank/DDBJ databases">
        <authorList>
            <person name="de Groot N.N."/>
        </authorList>
    </citation>
    <scope>NUCLEOTIDE SEQUENCE [LARGE SCALE GENOMIC DNA]</scope>
    <source>
        <strain evidence="11 12">HLD2</strain>
    </source>
</reference>
<protein>
    <recommendedName>
        <fullName evidence="5 8">ATP phosphoribosyltransferase regulatory subunit</fullName>
    </recommendedName>
</protein>
<feature type="binding site" evidence="9">
    <location>
        <position position="130"/>
    </location>
    <ligand>
        <name>L-histidine</name>
        <dbReference type="ChEBI" id="CHEBI:57595"/>
    </ligand>
</feature>
<dbReference type="OrthoDB" id="9769617at2"/>
<comment type="subcellular location">
    <subcellularLocation>
        <location evidence="1 8">Cytoplasm</location>
    </subcellularLocation>
</comment>
<gene>
    <name evidence="8" type="primary">hisZ</name>
    <name evidence="11" type="ORF">SAMN03097708_00268</name>
</gene>
<dbReference type="Proteomes" id="UP000199648">
    <property type="component" value="Unassembled WGS sequence"/>
</dbReference>
<evidence type="ECO:0000256" key="1">
    <source>
        <dbReference type="ARBA" id="ARBA00004496"/>
    </source>
</evidence>
<dbReference type="CDD" id="cd00773">
    <property type="entry name" value="HisRS-like_core"/>
    <property type="match status" value="1"/>
</dbReference>
<evidence type="ECO:0000259" key="10">
    <source>
        <dbReference type="Pfam" id="PF13393"/>
    </source>
</evidence>
<proteinExistence type="inferred from homology"/>
<dbReference type="NCBIfam" id="TIGR00443">
    <property type="entry name" value="hisZ_biosyn_reg"/>
    <property type="match status" value="1"/>
</dbReference>
<feature type="binding site" evidence="9">
    <location>
        <position position="126"/>
    </location>
    <ligand>
        <name>L-histidine</name>
        <dbReference type="ChEBI" id="CHEBI:57595"/>
    </ligand>
</feature>
<dbReference type="Pfam" id="PF13393">
    <property type="entry name" value="tRNA-synt_His"/>
    <property type="match status" value="1"/>
</dbReference>
<keyword evidence="12" id="KW-1185">Reference proteome</keyword>
<keyword evidence="11" id="KW-0808">Transferase</keyword>
<dbReference type="InterPro" id="IPR004517">
    <property type="entry name" value="HisZ"/>
</dbReference>
<evidence type="ECO:0000256" key="2">
    <source>
        <dbReference type="ARBA" id="ARBA00004667"/>
    </source>
</evidence>
<keyword evidence="8" id="KW-0368">Histidine biosynthesis</keyword>
<evidence type="ECO:0000256" key="8">
    <source>
        <dbReference type="HAMAP-Rule" id="MF_00125"/>
    </source>
</evidence>
<evidence type="ECO:0000313" key="11">
    <source>
        <dbReference type="EMBL" id="SCZ49805.1"/>
    </source>
</evidence>
<dbReference type="PANTHER" id="PTHR43707:SF1">
    <property type="entry name" value="HISTIDINE--TRNA LIGASE, MITOCHONDRIAL-RELATED"/>
    <property type="match status" value="1"/>
</dbReference>